<sequence length="472" mass="52946">MHRFFSSLLLLTIIINPLLYPSVAIAEEDYSFNPHYLLSDDDMLNVDSMSLEQIQLFLTRGTLADLSFVDRDGATRSAAEIIYNAAQTFEISPRFLLVLLQREQSLVEDDSPTERQLDWAMGYAVCDSCSKEDPRLAKFKGFARQVWYAAERIRTSYLDDLESRGYTETGVGPGIEKEIDGTIVVPVNFATSSLYTYTPHLHGNENFVIIWDKWFTRDYVNGTLLQDSATGAVWLIQYGVARPITSQTAFYSRFDPSLVIPVSSTEIEKYDQGAPISFPNYSLLRSPTGVVYLIVDDERHGFVSQEAFRAIGFSPDEIIDVTWEDLEPYTEGTPITAESIYPQGALLQDSTTGGIVYVENGVRHAIYSREILQSRFGNLPIVSVSSEDLETYERGVDVTFPDGTLVAVIGSPDVFVVSDGQRLPIMDEAAFLLYGWKWDQIVWTNERSVLLHPLGNAISSDFVDEDIEVASN</sequence>
<evidence type="ECO:0000313" key="2">
    <source>
        <dbReference type="Proteomes" id="UP000229385"/>
    </source>
</evidence>
<organism evidence="1 2">
    <name type="scientific">Candidatus Uhrbacteria bacterium CG_4_9_14_3_um_filter_50_9</name>
    <dbReference type="NCBI Taxonomy" id="1975035"/>
    <lineage>
        <taxon>Bacteria</taxon>
        <taxon>Candidatus Uhriibacteriota</taxon>
    </lineage>
</organism>
<comment type="caution">
    <text evidence="1">The sequence shown here is derived from an EMBL/GenBank/DDBJ whole genome shotgun (WGS) entry which is preliminary data.</text>
</comment>
<evidence type="ECO:0000313" key="1">
    <source>
        <dbReference type="EMBL" id="PJA46041.1"/>
    </source>
</evidence>
<dbReference type="AlphaFoldDB" id="A0A2M7XDU2"/>
<proteinExistence type="predicted"/>
<reference evidence="2" key="1">
    <citation type="submission" date="2017-09" db="EMBL/GenBank/DDBJ databases">
        <title>Depth-based differentiation of microbial function through sediment-hosted aquifers and enrichment of novel symbionts in the deep terrestrial subsurface.</title>
        <authorList>
            <person name="Probst A.J."/>
            <person name="Ladd B."/>
            <person name="Jarett J.K."/>
            <person name="Geller-Mcgrath D.E."/>
            <person name="Sieber C.M.K."/>
            <person name="Emerson J.B."/>
            <person name="Anantharaman K."/>
            <person name="Thomas B.C."/>
            <person name="Malmstrom R."/>
            <person name="Stieglmeier M."/>
            <person name="Klingl A."/>
            <person name="Woyke T."/>
            <person name="Ryan C.M."/>
            <person name="Banfield J.F."/>
        </authorList>
    </citation>
    <scope>NUCLEOTIDE SEQUENCE [LARGE SCALE GENOMIC DNA]</scope>
</reference>
<accession>A0A2M7XDU2</accession>
<dbReference type="Proteomes" id="UP000229385">
    <property type="component" value="Unassembled WGS sequence"/>
</dbReference>
<name>A0A2M7XDU2_9BACT</name>
<dbReference type="EMBL" id="PFWU01000012">
    <property type="protein sequence ID" value="PJA46041.1"/>
    <property type="molecule type" value="Genomic_DNA"/>
</dbReference>
<gene>
    <name evidence="1" type="ORF">CO174_01060</name>
</gene>
<protein>
    <submittedName>
        <fullName evidence="1">Uncharacterized protein</fullName>
    </submittedName>
</protein>